<dbReference type="PROSITE" id="PS00129">
    <property type="entry name" value="GLYCOSYL_HYDROL_F31_1"/>
    <property type="match status" value="1"/>
</dbReference>
<dbReference type="Proteomes" id="UP001642483">
    <property type="component" value="Unassembled WGS sequence"/>
</dbReference>
<keyword evidence="9" id="KW-1185">Reference proteome</keyword>
<dbReference type="InterPro" id="IPR030458">
    <property type="entry name" value="Glyco_hydro_31_AS"/>
</dbReference>
<gene>
    <name evidence="8" type="ORF">CVLEPA_LOCUS20120</name>
</gene>
<dbReference type="EMBL" id="CAWYQH010000108">
    <property type="protein sequence ID" value="CAK8688085.1"/>
    <property type="molecule type" value="Genomic_DNA"/>
</dbReference>
<feature type="domain" description="Glycosyl hydrolase family 31 C-terminal" evidence="7">
    <location>
        <begin position="328"/>
        <end position="382"/>
    </location>
</feature>
<keyword evidence="3 5" id="KW-0378">Hydrolase</keyword>
<feature type="domain" description="Glycoside hydrolase family 31 TIM barrel" evidence="6">
    <location>
        <begin position="3"/>
        <end position="319"/>
    </location>
</feature>
<dbReference type="Gene3D" id="3.20.20.80">
    <property type="entry name" value="Glycosidases"/>
    <property type="match status" value="1"/>
</dbReference>
<dbReference type="InterPro" id="IPR000322">
    <property type="entry name" value="Glyco_hydro_31_TIM"/>
</dbReference>
<evidence type="ECO:0000256" key="5">
    <source>
        <dbReference type="RuleBase" id="RU361185"/>
    </source>
</evidence>
<sequence>MMQDVQYGDIDYMDEQRDFTYDTNKYNGLPDYVKQLQAGGKHYVIILDPCLTEDDPLGTYPPYDEGASMNVYVTKSDGVTPISGKVWPPGQSVFPDFTNPDTATWWTDQCKSFHDVINFDGLWIDMNEPANFVTGSTEGCEDNTLNFPPYKPKIWGDILADKSVCPDARHKLGNHYDVHNLYGWSQSNVTMQSAIASTGKRPFVISRSTFPGSGQWSAHWLGDNNAAWHDLKMSVIGMLEFNFFGIPYVGADICGFNGDSGDELCSRWMELGAFYPFSRNHNGIGYKEQDPANFGDAFAQRSRDVLRIRYTLLPYLYTLFYEAHTTGVGIVRPLSFEFVQDKATHSIDEQFMWGPGLLFSPVLYQGMTSVDAYLPDARWYGTFPK</sequence>
<dbReference type="PROSITE" id="PS00707">
    <property type="entry name" value="GLYCOSYL_HYDROL_F31_2"/>
    <property type="match status" value="1"/>
</dbReference>
<proteinExistence type="inferred from homology"/>
<dbReference type="InterPro" id="IPR013780">
    <property type="entry name" value="Glyco_hydro_b"/>
</dbReference>
<dbReference type="Pfam" id="PF01055">
    <property type="entry name" value="Glyco_hydro_31_2nd"/>
    <property type="match status" value="1"/>
</dbReference>
<evidence type="ECO:0000256" key="2">
    <source>
        <dbReference type="ARBA" id="ARBA00022729"/>
    </source>
</evidence>
<dbReference type="InterPro" id="IPR048395">
    <property type="entry name" value="Glyco_hydro_31_C"/>
</dbReference>
<accession>A0ABP0G8E5</accession>
<comment type="similarity">
    <text evidence="1 5">Belongs to the glycosyl hydrolase 31 family.</text>
</comment>
<evidence type="ECO:0000256" key="3">
    <source>
        <dbReference type="ARBA" id="ARBA00022801"/>
    </source>
</evidence>
<evidence type="ECO:0000256" key="1">
    <source>
        <dbReference type="ARBA" id="ARBA00007806"/>
    </source>
</evidence>
<dbReference type="Gene3D" id="2.60.40.1180">
    <property type="entry name" value="Golgi alpha-mannosidase II"/>
    <property type="match status" value="1"/>
</dbReference>
<keyword evidence="4 5" id="KW-0326">Glycosidase</keyword>
<dbReference type="SUPFAM" id="SSF51445">
    <property type="entry name" value="(Trans)glycosidases"/>
    <property type="match status" value="1"/>
</dbReference>
<evidence type="ECO:0000313" key="8">
    <source>
        <dbReference type="EMBL" id="CAK8688085.1"/>
    </source>
</evidence>
<keyword evidence="2" id="KW-0732">Signal</keyword>
<dbReference type="Pfam" id="PF21365">
    <property type="entry name" value="Glyco_hydro_31_3rd"/>
    <property type="match status" value="1"/>
</dbReference>
<organism evidence="8 9">
    <name type="scientific">Clavelina lepadiformis</name>
    <name type="common">Light-bulb sea squirt</name>
    <name type="synonym">Ascidia lepadiformis</name>
    <dbReference type="NCBI Taxonomy" id="159417"/>
    <lineage>
        <taxon>Eukaryota</taxon>
        <taxon>Metazoa</taxon>
        <taxon>Chordata</taxon>
        <taxon>Tunicata</taxon>
        <taxon>Ascidiacea</taxon>
        <taxon>Aplousobranchia</taxon>
        <taxon>Clavelinidae</taxon>
        <taxon>Clavelina</taxon>
    </lineage>
</organism>
<evidence type="ECO:0000259" key="7">
    <source>
        <dbReference type="Pfam" id="PF21365"/>
    </source>
</evidence>
<dbReference type="InterPro" id="IPR017853">
    <property type="entry name" value="GH"/>
</dbReference>
<name>A0ABP0G8E5_CLALP</name>
<dbReference type="SUPFAM" id="SSF51011">
    <property type="entry name" value="Glycosyl hydrolase domain"/>
    <property type="match status" value="1"/>
</dbReference>
<protein>
    <submittedName>
        <fullName evidence="8">Uncharacterized protein</fullName>
    </submittedName>
</protein>
<dbReference type="InterPro" id="IPR030459">
    <property type="entry name" value="Glyco_hydro_31_CS"/>
</dbReference>
<reference evidence="8 9" key="1">
    <citation type="submission" date="2024-02" db="EMBL/GenBank/DDBJ databases">
        <authorList>
            <person name="Daric V."/>
            <person name="Darras S."/>
        </authorList>
    </citation>
    <scope>NUCLEOTIDE SEQUENCE [LARGE SCALE GENOMIC DNA]</scope>
</reference>
<evidence type="ECO:0000259" key="6">
    <source>
        <dbReference type="Pfam" id="PF01055"/>
    </source>
</evidence>
<dbReference type="PANTHER" id="PTHR22762">
    <property type="entry name" value="ALPHA-GLUCOSIDASE"/>
    <property type="match status" value="1"/>
</dbReference>
<comment type="caution">
    <text evidence="8">The sequence shown here is derived from an EMBL/GenBank/DDBJ whole genome shotgun (WGS) entry which is preliminary data.</text>
</comment>
<evidence type="ECO:0000256" key="4">
    <source>
        <dbReference type="ARBA" id="ARBA00023295"/>
    </source>
</evidence>
<evidence type="ECO:0000313" key="9">
    <source>
        <dbReference type="Proteomes" id="UP001642483"/>
    </source>
</evidence>
<dbReference type="CDD" id="cd06602">
    <property type="entry name" value="GH31_MGAM_SI_GAA"/>
    <property type="match status" value="1"/>
</dbReference>
<dbReference type="PANTHER" id="PTHR22762:SF133">
    <property type="entry name" value="P-TYPE DOMAIN-CONTAINING PROTEIN"/>
    <property type="match status" value="1"/>
</dbReference>